<dbReference type="SUPFAM" id="SSF48613">
    <property type="entry name" value="Heme oxygenase-like"/>
    <property type="match status" value="1"/>
</dbReference>
<dbReference type="PANTHER" id="PTHR10720:SF0">
    <property type="entry name" value="HEME OXYGENASE"/>
    <property type="match status" value="1"/>
</dbReference>
<dbReference type="PANTHER" id="PTHR10720">
    <property type="entry name" value="HEME OXYGENASE"/>
    <property type="match status" value="1"/>
</dbReference>
<protein>
    <submittedName>
        <fullName evidence="6">Uncharacterized protein</fullName>
    </submittedName>
</protein>
<reference evidence="7 9" key="2">
    <citation type="submission" date="2018-07" db="EMBL/GenBank/DDBJ databases">
        <title>Draft Genome Assemblies for Five Robust Yarrowia lipolytica Strains Exhibiting High Lipid Production and Pentose Sugar Utilization and Sugar Alcohol Secretion from Undetoxified Lignocellulosic Biomass Hydrolysates.</title>
        <authorList>
            <consortium name="DOE Joint Genome Institute"/>
            <person name="Walker C."/>
            <person name="Ryu S."/>
            <person name="Na H."/>
            <person name="Zane M."/>
            <person name="LaButti K."/>
            <person name="Lipzen A."/>
            <person name="Haridas S."/>
            <person name="Barry K."/>
            <person name="Grigoriev I.V."/>
            <person name="Quarterman J."/>
            <person name="Slininger P."/>
            <person name="Dien B."/>
            <person name="Trinh C.T."/>
        </authorList>
    </citation>
    <scope>NUCLEOTIDE SEQUENCE [LARGE SCALE GENOMIC DNA]</scope>
    <source>
        <strain evidence="7 9">YB392</strain>
    </source>
</reference>
<dbReference type="eggNOG" id="KOG4480">
    <property type="taxonomic scope" value="Eukaryota"/>
</dbReference>
<evidence type="ECO:0000256" key="1">
    <source>
        <dbReference type="ARBA" id="ARBA00022617"/>
    </source>
</evidence>
<dbReference type="FunFam" id="1.20.910.10:FF:000008">
    <property type="entry name" value="Heme oxygenase"/>
    <property type="match status" value="1"/>
</dbReference>
<organism evidence="6 8">
    <name type="scientific">Yarrowia lipolytica</name>
    <name type="common">Candida lipolytica</name>
    <dbReference type="NCBI Taxonomy" id="4952"/>
    <lineage>
        <taxon>Eukaryota</taxon>
        <taxon>Fungi</taxon>
        <taxon>Dikarya</taxon>
        <taxon>Ascomycota</taxon>
        <taxon>Saccharomycotina</taxon>
        <taxon>Dipodascomycetes</taxon>
        <taxon>Dipodascales</taxon>
        <taxon>Dipodascales incertae sedis</taxon>
        <taxon>Yarrowia</taxon>
    </lineage>
</organism>
<accession>A0A1H6PZP9</accession>
<dbReference type="InterPro" id="IPR016053">
    <property type="entry name" value="Haem_Oase-like"/>
</dbReference>
<dbReference type="InterPro" id="IPR016084">
    <property type="entry name" value="Haem_Oase-like_multi-hlx"/>
</dbReference>
<feature type="binding site" description="axial binding residue" evidence="4">
    <location>
        <position position="31"/>
    </location>
    <ligand>
        <name>heme b</name>
        <dbReference type="ChEBI" id="CHEBI:60344"/>
    </ligand>
    <ligandPart>
        <name>Fe</name>
        <dbReference type="ChEBI" id="CHEBI:18248"/>
    </ligandPart>
</feature>
<dbReference type="EMBL" id="CP017556">
    <property type="protein sequence ID" value="AOW04629.1"/>
    <property type="molecule type" value="Genomic_DNA"/>
</dbReference>
<dbReference type="GO" id="GO:0004392">
    <property type="term" value="F:heme oxygenase (decyclizing) activity"/>
    <property type="evidence" value="ECO:0007669"/>
    <property type="project" value="InterPro"/>
</dbReference>
<dbReference type="OMA" id="FAFAFQM"/>
<keyword evidence="3 4" id="KW-0408">Iron</keyword>
<name>A0A1H6PZP9_YARLL</name>
<keyword evidence="2 4" id="KW-0479">Metal-binding</keyword>
<evidence type="ECO:0000313" key="8">
    <source>
        <dbReference type="Proteomes" id="UP000182444"/>
    </source>
</evidence>
<keyword evidence="5" id="KW-0812">Transmembrane</keyword>
<dbReference type="PIRSF" id="PIRSF000343">
    <property type="entry name" value="Haem_Oase"/>
    <property type="match status" value="1"/>
</dbReference>
<evidence type="ECO:0000313" key="6">
    <source>
        <dbReference type="EMBL" id="AOW04629.1"/>
    </source>
</evidence>
<dbReference type="GeneID" id="2910934"/>
<dbReference type="Proteomes" id="UP000182444">
    <property type="component" value="Chromosome 1D"/>
</dbReference>
<dbReference type="AlphaFoldDB" id="A0A1H6PZP9"/>
<dbReference type="KEGG" id="yli:2910934"/>
<evidence type="ECO:0000313" key="9">
    <source>
        <dbReference type="Proteomes" id="UP000256601"/>
    </source>
</evidence>
<evidence type="ECO:0000256" key="4">
    <source>
        <dbReference type="PIRSR" id="PIRSR000343-2"/>
    </source>
</evidence>
<dbReference type="CDD" id="cd19165">
    <property type="entry name" value="HemeO"/>
    <property type="match status" value="1"/>
</dbReference>
<dbReference type="Gene3D" id="1.20.910.10">
    <property type="entry name" value="Heme oxygenase-like"/>
    <property type="match status" value="1"/>
</dbReference>
<dbReference type="RefSeq" id="XP_503268.1">
    <property type="nucleotide sequence ID" value="XM_503268.1"/>
</dbReference>
<sequence length="285" mass="32670">MPKLSQDDILPLPSDVGALANRINKATRGSHSKINNLINLKIVFALRDARIYRQGIQAFYHVFKTYEEVWQEEMQRTDESGEYTRIAKILQQTWNPAITRTGPLTTDLLFYYGSEEKFRDPVMPEQRAFVEHIREVCHAQPHLLLAYGHVMYLALFAGGRILRSNVARAVGLFPKVPGQSQEEVAAKGTNLFRFEVDDEEALRLEYKRNYELATRNDLTEEEKQDIIAESLDIFKRNTDCVSEISAKNTKALAGKFGYKAAQASYKVVLVMLALFVFYSVYSRLF</sequence>
<dbReference type="Proteomes" id="UP000256601">
    <property type="component" value="Unassembled WGS sequence"/>
</dbReference>
<proteinExistence type="predicted"/>
<dbReference type="OrthoDB" id="652091at2759"/>
<keyword evidence="5" id="KW-0472">Membrane</keyword>
<keyword evidence="5" id="KW-1133">Transmembrane helix</keyword>
<evidence type="ECO:0000256" key="3">
    <source>
        <dbReference type="ARBA" id="ARBA00023004"/>
    </source>
</evidence>
<gene>
    <name evidence="7" type="ORF">B0I71DRAFT_133055</name>
    <name evidence="6" type="ORF">YALI1_D33552g</name>
</gene>
<dbReference type="EMBL" id="KZ859009">
    <property type="protein sequence ID" value="RDW25211.1"/>
    <property type="molecule type" value="Genomic_DNA"/>
</dbReference>
<evidence type="ECO:0000256" key="5">
    <source>
        <dbReference type="SAM" id="Phobius"/>
    </source>
</evidence>
<dbReference type="GO" id="GO:0006788">
    <property type="term" value="P:heme oxidation"/>
    <property type="evidence" value="ECO:0007669"/>
    <property type="project" value="InterPro"/>
</dbReference>
<dbReference type="VEuPathDB" id="FungiDB:YALI0_D25278g"/>
<dbReference type="VEuPathDB" id="FungiDB:YALI1_D33552g"/>
<dbReference type="InterPro" id="IPR002051">
    <property type="entry name" value="Haem_Oase"/>
</dbReference>
<evidence type="ECO:0000256" key="2">
    <source>
        <dbReference type="ARBA" id="ARBA00022723"/>
    </source>
</evidence>
<dbReference type="GO" id="GO:0046872">
    <property type="term" value="F:metal ion binding"/>
    <property type="evidence" value="ECO:0007669"/>
    <property type="project" value="UniProtKB-KW"/>
</dbReference>
<dbReference type="Pfam" id="PF01126">
    <property type="entry name" value="Heme_oxygenase"/>
    <property type="match status" value="1"/>
</dbReference>
<feature type="transmembrane region" description="Helical" evidence="5">
    <location>
        <begin position="263"/>
        <end position="281"/>
    </location>
</feature>
<keyword evidence="1" id="KW-0349">Heme</keyword>
<evidence type="ECO:0000313" key="7">
    <source>
        <dbReference type="EMBL" id="RDW25211.1"/>
    </source>
</evidence>
<reference evidence="6 8" key="1">
    <citation type="journal article" date="2016" name="PLoS ONE">
        <title>Sequence Assembly of Yarrowia lipolytica Strain W29/CLIB89 Shows Transposable Element Diversity.</title>
        <authorList>
            <person name="Magnan C."/>
            <person name="Yu J."/>
            <person name="Chang I."/>
            <person name="Jahn E."/>
            <person name="Kanomata Y."/>
            <person name="Wu J."/>
            <person name="Zeller M."/>
            <person name="Oakes M."/>
            <person name="Baldi P."/>
            <person name="Sandmeyer S."/>
        </authorList>
    </citation>
    <scope>NUCLEOTIDE SEQUENCE [LARGE SCALE GENOMIC DNA]</scope>
    <source>
        <strain evidence="6">CLIB89</strain>
        <strain evidence="8">CLIB89(W29)</strain>
    </source>
</reference>